<evidence type="ECO:0000256" key="5">
    <source>
        <dbReference type="ARBA" id="ARBA00023015"/>
    </source>
</evidence>
<dbReference type="PRINTS" id="PR00032">
    <property type="entry name" value="HTHARAC"/>
</dbReference>
<dbReference type="PROSITE" id="PS50983">
    <property type="entry name" value="FE_B12_PBP"/>
    <property type="match status" value="1"/>
</dbReference>
<sequence length="627" mass="70173">MSIRDQILLWSCASVDIVDIRRGYLQPGEEFDYCAPAELFLVSGSGMARIETGGVICSAEEAPVVHVEKGTRLYISQASDGLEFFLILFKASLPHPLPGGLTEPLTAVQHFRTCYAVPPGAAAVYRSMASDMDRLWQQEEPLTRLETKQRLYAFVHLLLTELERLEGAEEQTEEQDMIAAALRHMEAFYSEPLTLSSLAERLRISPRQLQRGFKARFGHSPMEHLIGIRLEHAKRLLEQGNRPVAQIAEEVGYPDSYYFSRLFKKKTGLSPRGYKQILTAGNLSSEVKCTNCRISPSAVSQTVIVPARFDSYHQRGSATQSFRDLLSLTLMCTGGLAYADGRIRIPHMRGTLELEREPQRIAVLDYQYADQLLSLGICPAGSVACSVETDGLPVTLMESMGSMVRLGTKEQPDLQALAELQPDLVVCTSFQEHCYGELLAIAPTVMFDRYEDWRLTLLRFGELVGRKQQALEALDTFNAKLDRLRRGLEGGGEQTVALIRPRDGSIRLHTDRHRTARLLYEDIGLAPPPLAVKQPGTSSLIPLEALPGLQADRLFVLTDNKNREQTRQYQQSPLWSSMSAVRSGRVRHCHTALWTGYYGPLAMNRVVDEIAETLLSPFTSNFHIHNL</sequence>
<keyword evidence="4" id="KW-0732">Signal</keyword>
<dbReference type="SMART" id="SM00342">
    <property type="entry name" value="HTH_ARAC"/>
    <property type="match status" value="1"/>
</dbReference>
<dbReference type="RefSeq" id="WP_375520515.1">
    <property type="nucleotide sequence ID" value="NZ_JBHIRY010000011.1"/>
</dbReference>
<evidence type="ECO:0000256" key="6">
    <source>
        <dbReference type="ARBA" id="ARBA00023125"/>
    </source>
</evidence>
<evidence type="ECO:0000256" key="3">
    <source>
        <dbReference type="ARBA" id="ARBA00022448"/>
    </source>
</evidence>
<proteinExistence type="inferred from homology"/>
<dbReference type="CDD" id="cd01146">
    <property type="entry name" value="FhuD"/>
    <property type="match status" value="1"/>
</dbReference>
<reference evidence="10 11" key="1">
    <citation type="submission" date="2024-09" db="EMBL/GenBank/DDBJ databases">
        <title>Paenibacillus zeirhizospherea sp. nov., isolated from surface of the maize (Zea mays) roots in a horticulture field, Hungary.</title>
        <authorList>
            <person name="Marton D."/>
            <person name="Farkas M."/>
            <person name="Bedics A."/>
            <person name="Toth E."/>
            <person name="Tancsics A."/>
            <person name="Boka K."/>
            <person name="Marati G."/>
            <person name="Kriszt B."/>
            <person name="Cserhati M."/>
        </authorList>
    </citation>
    <scope>NUCLEOTIDE SEQUENCE [LARGE SCALE GENOMIC DNA]</scope>
    <source>
        <strain evidence="10 11">JCM 18446</strain>
    </source>
</reference>
<dbReference type="Proteomes" id="UP001580430">
    <property type="component" value="Unassembled WGS sequence"/>
</dbReference>
<evidence type="ECO:0000259" key="9">
    <source>
        <dbReference type="PROSITE" id="PS50983"/>
    </source>
</evidence>
<protein>
    <submittedName>
        <fullName evidence="10">Helix-turn-helix domain-containing protein</fullName>
    </submittedName>
</protein>
<dbReference type="PROSITE" id="PS00041">
    <property type="entry name" value="HTH_ARAC_FAMILY_1"/>
    <property type="match status" value="1"/>
</dbReference>
<evidence type="ECO:0000256" key="7">
    <source>
        <dbReference type="ARBA" id="ARBA00023163"/>
    </source>
</evidence>
<dbReference type="EMBL" id="JBHIRY010000011">
    <property type="protein sequence ID" value="MFB5761376.1"/>
    <property type="molecule type" value="Genomic_DNA"/>
</dbReference>
<accession>A0ABV5C1I2</accession>
<evidence type="ECO:0000256" key="1">
    <source>
        <dbReference type="ARBA" id="ARBA00004196"/>
    </source>
</evidence>
<dbReference type="InterPro" id="IPR020449">
    <property type="entry name" value="Tscrpt_reg_AraC-type_HTH"/>
</dbReference>
<dbReference type="InterPro" id="IPR002491">
    <property type="entry name" value="ABC_transptr_periplasmic_BD"/>
</dbReference>
<dbReference type="InterPro" id="IPR051313">
    <property type="entry name" value="Bact_iron-sidero_bind"/>
</dbReference>
<dbReference type="PROSITE" id="PS01124">
    <property type="entry name" value="HTH_ARAC_FAMILY_2"/>
    <property type="match status" value="1"/>
</dbReference>
<keyword evidence="3" id="KW-0813">Transport</keyword>
<dbReference type="Gene3D" id="3.40.50.1980">
    <property type="entry name" value="Nitrogenase molybdenum iron protein domain"/>
    <property type="match status" value="2"/>
</dbReference>
<organism evidence="10 11">
    <name type="scientific">Paenibacillus medicaginis</name>
    <dbReference type="NCBI Taxonomy" id="1470560"/>
    <lineage>
        <taxon>Bacteria</taxon>
        <taxon>Bacillati</taxon>
        <taxon>Bacillota</taxon>
        <taxon>Bacilli</taxon>
        <taxon>Bacillales</taxon>
        <taxon>Paenibacillaceae</taxon>
        <taxon>Paenibacillus</taxon>
    </lineage>
</organism>
<evidence type="ECO:0000256" key="4">
    <source>
        <dbReference type="ARBA" id="ARBA00022729"/>
    </source>
</evidence>
<gene>
    <name evidence="10" type="ORF">ACE5LO_13340</name>
</gene>
<feature type="domain" description="HTH araC/xylS-type" evidence="8">
    <location>
        <begin position="179"/>
        <end position="277"/>
    </location>
</feature>
<evidence type="ECO:0000259" key="8">
    <source>
        <dbReference type="PROSITE" id="PS01124"/>
    </source>
</evidence>
<dbReference type="Pfam" id="PF01497">
    <property type="entry name" value="Peripla_BP_2"/>
    <property type="match status" value="1"/>
</dbReference>
<name>A0ABV5C1I2_9BACL</name>
<comment type="caution">
    <text evidence="10">The sequence shown here is derived from an EMBL/GenBank/DDBJ whole genome shotgun (WGS) entry which is preliminary data.</text>
</comment>
<comment type="subcellular location">
    <subcellularLocation>
        <location evidence="1">Cell envelope</location>
    </subcellularLocation>
</comment>
<dbReference type="Pfam" id="PF12833">
    <property type="entry name" value="HTH_18"/>
    <property type="match status" value="1"/>
</dbReference>
<dbReference type="SUPFAM" id="SSF53807">
    <property type="entry name" value="Helical backbone' metal receptor"/>
    <property type="match status" value="1"/>
</dbReference>
<keyword evidence="7" id="KW-0804">Transcription</keyword>
<feature type="domain" description="Fe/B12 periplasmic-binding" evidence="9">
    <location>
        <begin position="360"/>
        <end position="618"/>
    </location>
</feature>
<dbReference type="SUPFAM" id="SSF46689">
    <property type="entry name" value="Homeodomain-like"/>
    <property type="match status" value="2"/>
</dbReference>
<evidence type="ECO:0000313" key="11">
    <source>
        <dbReference type="Proteomes" id="UP001580430"/>
    </source>
</evidence>
<keyword evidence="11" id="KW-1185">Reference proteome</keyword>
<keyword evidence="6" id="KW-0238">DNA-binding</keyword>
<dbReference type="Gene3D" id="1.10.10.60">
    <property type="entry name" value="Homeodomain-like"/>
    <property type="match status" value="1"/>
</dbReference>
<dbReference type="PANTHER" id="PTHR30532">
    <property type="entry name" value="IRON III DICITRATE-BINDING PERIPLASMIC PROTEIN"/>
    <property type="match status" value="1"/>
</dbReference>
<dbReference type="PANTHER" id="PTHR30532:SF1">
    <property type="entry name" value="IRON(3+)-HYDROXAMATE-BINDING PROTEIN FHUD"/>
    <property type="match status" value="1"/>
</dbReference>
<comment type="similarity">
    <text evidence="2">Belongs to the bacterial solute-binding protein 8 family.</text>
</comment>
<keyword evidence="5" id="KW-0805">Transcription regulation</keyword>
<evidence type="ECO:0000313" key="10">
    <source>
        <dbReference type="EMBL" id="MFB5761376.1"/>
    </source>
</evidence>
<dbReference type="InterPro" id="IPR009057">
    <property type="entry name" value="Homeodomain-like_sf"/>
</dbReference>
<evidence type="ECO:0000256" key="2">
    <source>
        <dbReference type="ARBA" id="ARBA00008814"/>
    </source>
</evidence>
<dbReference type="InterPro" id="IPR018062">
    <property type="entry name" value="HTH_AraC-typ_CS"/>
</dbReference>
<dbReference type="InterPro" id="IPR018060">
    <property type="entry name" value="HTH_AraC"/>
</dbReference>